<protein>
    <submittedName>
        <fullName evidence="1">Uncharacterized protein</fullName>
    </submittedName>
</protein>
<reference evidence="1" key="2">
    <citation type="submission" date="2022-12" db="EMBL/GenBank/DDBJ databases">
        <authorList>
            <person name="Sun Q."/>
            <person name="Zhou Y."/>
        </authorList>
    </citation>
    <scope>NUCLEOTIDE SEQUENCE</scope>
    <source>
        <strain evidence="1">CGMCC 1.15034</strain>
    </source>
</reference>
<gene>
    <name evidence="1" type="ORF">GCM10010987_76690</name>
</gene>
<dbReference type="EMBL" id="BMHC01000035">
    <property type="protein sequence ID" value="GGI33900.1"/>
    <property type="molecule type" value="Genomic_DNA"/>
</dbReference>
<organism evidence="1 2">
    <name type="scientific">Bradyrhizobium guangdongense</name>
    <dbReference type="NCBI Taxonomy" id="1325090"/>
    <lineage>
        <taxon>Bacteria</taxon>
        <taxon>Pseudomonadati</taxon>
        <taxon>Pseudomonadota</taxon>
        <taxon>Alphaproteobacteria</taxon>
        <taxon>Hyphomicrobiales</taxon>
        <taxon>Nitrobacteraceae</taxon>
        <taxon>Bradyrhizobium</taxon>
    </lineage>
</organism>
<comment type="caution">
    <text evidence="1">The sequence shown here is derived from an EMBL/GenBank/DDBJ whole genome shotgun (WGS) entry which is preliminary data.</text>
</comment>
<evidence type="ECO:0000313" key="1">
    <source>
        <dbReference type="EMBL" id="GGI33900.1"/>
    </source>
</evidence>
<reference evidence="1" key="1">
    <citation type="journal article" date="2014" name="Int. J. Syst. Evol. Microbiol.">
        <title>Complete genome sequence of Corynebacterium casei LMG S-19264T (=DSM 44701T), isolated from a smear-ripened cheese.</title>
        <authorList>
            <consortium name="US DOE Joint Genome Institute (JGI-PGF)"/>
            <person name="Walter F."/>
            <person name="Albersmeier A."/>
            <person name="Kalinowski J."/>
            <person name="Ruckert C."/>
        </authorList>
    </citation>
    <scope>NUCLEOTIDE SEQUENCE</scope>
    <source>
        <strain evidence="1">CGMCC 1.15034</strain>
    </source>
</reference>
<proteinExistence type="predicted"/>
<name>A0AA87WC19_9BRAD</name>
<evidence type="ECO:0000313" key="2">
    <source>
        <dbReference type="Proteomes" id="UP000625079"/>
    </source>
</evidence>
<accession>A0AA87WC19</accession>
<sequence>MTHSIFTVPVPNVYPDYIVPLKRSMVNIVDATPDLLAWCDALEYVALGLLITAPH</sequence>
<dbReference type="Proteomes" id="UP000625079">
    <property type="component" value="Unassembled WGS sequence"/>
</dbReference>
<dbReference type="AlphaFoldDB" id="A0AA87WC19"/>